<dbReference type="EMBL" id="IACL01120725">
    <property type="protein sequence ID" value="LAB17544.1"/>
    <property type="molecule type" value="Transcribed_RNA"/>
</dbReference>
<sequence>MLLRFERYCREGLASQKPAFFSSASFLKYFHTKGPDLSIATVITLFDGCNGMLMAVLKTNKQRSWQVLSVFKYCKMRNKLTVSAEHHFLTNVGHFVCLVIVSAVFIFLLNKKNV</sequence>
<evidence type="ECO:0000313" key="2">
    <source>
        <dbReference type="EMBL" id="LAB17544.1"/>
    </source>
</evidence>
<proteinExistence type="predicted"/>
<reference evidence="2" key="1">
    <citation type="submission" date="2017-07" db="EMBL/GenBank/DDBJ databases">
        <authorList>
            <person name="Mikheyev A."/>
            <person name="Grau M."/>
        </authorList>
    </citation>
    <scope>NUCLEOTIDE SEQUENCE</scope>
    <source>
        <tissue evidence="2">Venom_gland</tissue>
    </source>
</reference>
<name>A0A2D4L979_9SAUR</name>
<accession>A0A2D4L979</accession>
<keyword evidence="1" id="KW-0472">Membrane</keyword>
<keyword evidence="1" id="KW-1133">Transmembrane helix</keyword>
<reference evidence="2" key="2">
    <citation type="submission" date="2017-11" db="EMBL/GenBank/DDBJ databases">
        <title>Coralsnake Venomics: Analyses of Venom Gland Transcriptomes and Proteomes of Six Brazilian Taxa.</title>
        <authorList>
            <person name="Aird S.D."/>
            <person name="Jorge da Silva N."/>
            <person name="Qiu L."/>
            <person name="Villar-Briones A."/>
            <person name="Aparecida-Saddi V."/>
            <person name="Campos-Telles M.P."/>
            <person name="Grau M."/>
            <person name="Mikheyev A.S."/>
        </authorList>
    </citation>
    <scope>NUCLEOTIDE SEQUENCE</scope>
    <source>
        <tissue evidence="2">Venom_gland</tissue>
    </source>
</reference>
<evidence type="ECO:0000256" key="1">
    <source>
        <dbReference type="SAM" id="Phobius"/>
    </source>
</evidence>
<feature type="transmembrane region" description="Helical" evidence="1">
    <location>
        <begin position="88"/>
        <end position="109"/>
    </location>
</feature>
<organism evidence="2">
    <name type="scientific">Micrurus paraensis</name>
    <dbReference type="NCBI Taxonomy" id="1970185"/>
    <lineage>
        <taxon>Eukaryota</taxon>
        <taxon>Metazoa</taxon>
        <taxon>Chordata</taxon>
        <taxon>Craniata</taxon>
        <taxon>Vertebrata</taxon>
        <taxon>Euteleostomi</taxon>
        <taxon>Lepidosauria</taxon>
        <taxon>Squamata</taxon>
        <taxon>Bifurcata</taxon>
        <taxon>Unidentata</taxon>
        <taxon>Episquamata</taxon>
        <taxon>Toxicofera</taxon>
        <taxon>Serpentes</taxon>
        <taxon>Colubroidea</taxon>
        <taxon>Elapidae</taxon>
        <taxon>Elapinae</taxon>
        <taxon>Micrurus</taxon>
    </lineage>
</organism>
<protein>
    <submittedName>
        <fullName evidence="2">Uncharacterized protein</fullName>
    </submittedName>
</protein>
<keyword evidence="1" id="KW-0812">Transmembrane</keyword>
<dbReference type="AlphaFoldDB" id="A0A2D4L979"/>